<dbReference type="PANTHER" id="PTHR42951:SF17">
    <property type="entry name" value="METALLO-BETA-LACTAMASE DOMAIN-CONTAINING PROTEIN"/>
    <property type="match status" value="1"/>
</dbReference>
<dbReference type="InterPro" id="IPR050855">
    <property type="entry name" value="NDM-1-like"/>
</dbReference>
<keyword evidence="1" id="KW-0812">Transmembrane</keyword>
<dbReference type="Gene3D" id="3.60.15.10">
    <property type="entry name" value="Ribonuclease Z/Hydroxyacylglutathione hydrolase-like"/>
    <property type="match status" value="1"/>
</dbReference>
<dbReference type="Pfam" id="PF00753">
    <property type="entry name" value="Lactamase_B"/>
    <property type="match status" value="1"/>
</dbReference>
<dbReference type="EMBL" id="RXOC01000001">
    <property type="protein sequence ID" value="RXF72353.1"/>
    <property type="molecule type" value="Genomic_DNA"/>
</dbReference>
<protein>
    <submittedName>
        <fullName evidence="3">MBL fold metallo-hydrolase</fullName>
    </submittedName>
</protein>
<proteinExistence type="predicted"/>
<dbReference type="InterPro" id="IPR001279">
    <property type="entry name" value="Metallo-B-lactamas"/>
</dbReference>
<name>A0A4Q0MGG6_9SPHI</name>
<feature type="domain" description="Metallo-beta-lactamase" evidence="2">
    <location>
        <begin position="35"/>
        <end position="245"/>
    </location>
</feature>
<dbReference type="PANTHER" id="PTHR42951">
    <property type="entry name" value="METALLO-BETA-LACTAMASE DOMAIN-CONTAINING"/>
    <property type="match status" value="1"/>
</dbReference>
<evidence type="ECO:0000313" key="3">
    <source>
        <dbReference type="EMBL" id="RXF72353.1"/>
    </source>
</evidence>
<reference evidence="3 4" key="1">
    <citation type="submission" date="2018-12" db="EMBL/GenBank/DDBJ databases">
        <title>The Draft Genome Sequence of the Soil Bacterium Pedobacter tournemirensis R1.</title>
        <authorList>
            <person name="He J."/>
        </authorList>
    </citation>
    <scope>NUCLEOTIDE SEQUENCE [LARGE SCALE GENOMIC DNA]</scope>
    <source>
        <strain evidence="3 4">R1</strain>
    </source>
</reference>
<dbReference type="GO" id="GO:0016787">
    <property type="term" value="F:hydrolase activity"/>
    <property type="evidence" value="ECO:0007669"/>
    <property type="project" value="UniProtKB-KW"/>
</dbReference>
<dbReference type="SMART" id="SM00849">
    <property type="entry name" value="Lactamase_B"/>
    <property type="match status" value="1"/>
</dbReference>
<dbReference type="AlphaFoldDB" id="A0A4Q0MGG6"/>
<keyword evidence="3" id="KW-0378">Hydrolase</keyword>
<evidence type="ECO:0000256" key="1">
    <source>
        <dbReference type="SAM" id="Phobius"/>
    </source>
</evidence>
<dbReference type="RefSeq" id="WP_128767538.1">
    <property type="nucleotide sequence ID" value="NZ_RXOC01000001.1"/>
</dbReference>
<keyword evidence="1" id="KW-1133">Transmembrane helix</keyword>
<sequence>METIEKNGYKKIRNSGLEYFTVAPHVWGMKIVFVNVYIIAVVDEGANSWVLVDAGLKGSGKKIVRMAEDIFGPGAKPAAILLTHGHFDHVGALEELLAVWDVPVYSHYLELPYLKGISSYPPPDPMVGGGLMSMMSWMYPRSPKDLGKRVHRLGTDDKVPGLPDWRFIHTPGHSPGQVSFYRDSDKTLIAADAFVTTRQESAFSVITQMKRLSGPPKYFTTDWVASKRSVQILASLEPESAASGHGYPMYGDELRSSLRRLAENFEEEAVPSYGRYVKESARANKNGVQYIPQAVVNPKLLAGAVLIGAATALGLVLALNRKKKSFSYKKLI</sequence>
<dbReference type="InterPro" id="IPR036866">
    <property type="entry name" value="RibonucZ/Hydroxyglut_hydro"/>
</dbReference>
<accession>A0A4Q0MGG6</accession>
<dbReference type="SUPFAM" id="SSF56281">
    <property type="entry name" value="Metallo-hydrolase/oxidoreductase"/>
    <property type="match status" value="1"/>
</dbReference>
<dbReference type="CDD" id="cd07721">
    <property type="entry name" value="yflN-like_MBL-fold"/>
    <property type="match status" value="1"/>
</dbReference>
<comment type="caution">
    <text evidence="3">The sequence shown here is derived from an EMBL/GenBank/DDBJ whole genome shotgun (WGS) entry which is preliminary data.</text>
</comment>
<keyword evidence="1" id="KW-0472">Membrane</keyword>
<organism evidence="3 4">
    <name type="scientific">Arcticibacter tournemirensis</name>
    <dbReference type="NCBI Taxonomy" id="699437"/>
    <lineage>
        <taxon>Bacteria</taxon>
        <taxon>Pseudomonadati</taxon>
        <taxon>Bacteroidota</taxon>
        <taxon>Sphingobacteriia</taxon>
        <taxon>Sphingobacteriales</taxon>
        <taxon>Sphingobacteriaceae</taxon>
        <taxon>Arcticibacter</taxon>
    </lineage>
</organism>
<dbReference type="Proteomes" id="UP000290848">
    <property type="component" value="Unassembled WGS sequence"/>
</dbReference>
<evidence type="ECO:0000313" key="4">
    <source>
        <dbReference type="Proteomes" id="UP000290848"/>
    </source>
</evidence>
<feature type="transmembrane region" description="Helical" evidence="1">
    <location>
        <begin position="300"/>
        <end position="320"/>
    </location>
</feature>
<evidence type="ECO:0000259" key="2">
    <source>
        <dbReference type="SMART" id="SM00849"/>
    </source>
</evidence>
<gene>
    <name evidence="3" type="ORF">EKH83_01085</name>
</gene>